<dbReference type="InterPro" id="IPR036291">
    <property type="entry name" value="NAD(P)-bd_dom_sf"/>
</dbReference>
<feature type="region of interest" description="Disordered" evidence="2">
    <location>
        <begin position="168"/>
        <end position="205"/>
    </location>
</feature>
<dbReference type="Proteomes" id="UP001501084">
    <property type="component" value="Unassembled WGS sequence"/>
</dbReference>
<organism evidence="3 4">
    <name type="scientific">Leucobacter alluvii</name>
    <dbReference type="NCBI Taxonomy" id="340321"/>
    <lineage>
        <taxon>Bacteria</taxon>
        <taxon>Bacillati</taxon>
        <taxon>Actinomycetota</taxon>
        <taxon>Actinomycetes</taxon>
        <taxon>Micrococcales</taxon>
        <taxon>Microbacteriaceae</taxon>
        <taxon>Leucobacter</taxon>
    </lineage>
</organism>
<gene>
    <name evidence="3" type="ORF">GCM10009786_19100</name>
</gene>
<dbReference type="PANTHER" id="PTHR42760">
    <property type="entry name" value="SHORT-CHAIN DEHYDROGENASES/REDUCTASES FAMILY MEMBER"/>
    <property type="match status" value="1"/>
</dbReference>
<dbReference type="SUPFAM" id="SSF51735">
    <property type="entry name" value="NAD(P)-binding Rossmann-fold domains"/>
    <property type="match status" value="1"/>
</dbReference>
<dbReference type="InterPro" id="IPR002347">
    <property type="entry name" value="SDR_fam"/>
</dbReference>
<accession>A0ABN3B6P6</accession>
<proteinExistence type="inferred from homology"/>
<protein>
    <submittedName>
        <fullName evidence="3">Uncharacterized protein</fullName>
    </submittedName>
</protein>
<dbReference type="Pfam" id="PF00106">
    <property type="entry name" value="adh_short"/>
    <property type="match status" value="1"/>
</dbReference>
<feature type="compositionally biased region" description="Basic residues" evidence="2">
    <location>
        <begin position="168"/>
        <end position="179"/>
    </location>
</feature>
<name>A0ABN3B6P6_9MICO</name>
<sequence>MIAVTGGSRGIGAAIAERVAVDGHAVLIGYRSNEDAASKVAERIRSLGCEAATARVDITDPKSIEEFLDAGQELGPLTGLVAAAGEVQAVGALVDLDPADLKKDLEINLLGAVLTARAAISRLTRTRGPIVLIGLAAATLGSPGTYVHYAAASGYCCPRGRALERARCPRHPSQLRRARNHLDGLSPRPSTAGESRCFDSVGSGR</sequence>
<comment type="caution">
    <text evidence="3">The sequence shown here is derived from an EMBL/GenBank/DDBJ whole genome shotgun (WGS) entry which is preliminary data.</text>
</comment>
<evidence type="ECO:0000256" key="2">
    <source>
        <dbReference type="SAM" id="MobiDB-lite"/>
    </source>
</evidence>
<evidence type="ECO:0000313" key="3">
    <source>
        <dbReference type="EMBL" id="GAA2188765.1"/>
    </source>
</evidence>
<dbReference type="PANTHER" id="PTHR42760:SF40">
    <property type="entry name" value="3-OXOACYL-[ACYL-CARRIER-PROTEIN] REDUCTASE, CHLOROPLASTIC"/>
    <property type="match status" value="1"/>
</dbReference>
<dbReference type="Gene3D" id="3.40.50.720">
    <property type="entry name" value="NAD(P)-binding Rossmann-like Domain"/>
    <property type="match status" value="1"/>
</dbReference>
<evidence type="ECO:0000256" key="1">
    <source>
        <dbReference type="ARBA" id="ARBA00006484"/>
    </source>
</evidence>
<dbReference type="PRINTS" id="PR00081">
    <property type="entry name" value="GDHRDH"/>
</dbReference>
<evidence type="ECO:0000313" key="4">
    <source>
        <dbReference type="Proteomes" id="UP001501084"/>
    </source>
</evidence>
<keyword evidence="4" id="KW-1185">Reference proteome</keyword>
<dbReference type="EMBL" id="BAAAOP010000007">
    <property type="protein sequence ID" value="GAA2188765.1"/>
    <property type="molecule type" value="Genomic_DNA"/>
</dbReference>
<comment type="similarity">
    <text evidence="1">Belongs to the short-chain dehydrogenases/reductases (SDR) family.</text>
</comment>
<reference evidence="3 4" key="1">
    <citation type="journal article" date="2019" name="Int. J. Syst. Evol. Microbiol.">
        <title>The Global Catalogue of Microorganisms (GCM) 10K type strain sequencing project: providing services to taxonomists for standard genome sequencing and annotation.</title>
        <authorList>
            <consortium name="The Broad Institute Genomics Platform"/>
            <consortium name="The Broad Institute Genome Sequencing Center for Infectious Disease"/>
            <person name="Wu L."/>
            <person name="Ma J."/>
        </authorList>
    </citation>
    <scope>NUCLEOTIDE SEQUENCE [LARGE SCALE GENOMIC DNA]</scope>
    <source>
        <strain evidence="3 4">JCM 14919</strain>
    </source>
</reference>